<keyword evidence="5" id="KW-0324">Glycolysis</keyword>
<gene>
    <name evidence="9" type="primary">fda_2</name>
    <name evidence="9" type="ORF">DOQ08_02836</name>
</gene>
<keyword evidence="6 9" id="KW-0456">Lyase</keyword>
<name>A0A3M2RAB1_9GAMM</name>
<protein>
    <recommendedName>
        <fullName evidence="8">Probable fructose-bisphosphate aldolase class 1</fullName>
        <ecNumber evidence="4">4.1.2.13</ecNumber>
    </recommendedName>
    <alternativeName>
        <fullName evidence="7">Fructose-bisphosphate aldolase class I</fullName>
    </alternativeName>
</protein>
<evidence type="ECO:0000256" key="1">
    <source>
        <dbReference type="ARBA" id="ARBA00000441"/>
    </source>
</evidence>
<evidence type="ECO:0000256" key="7">
    <source>
        <dbReference type="ARBA" id="ARBA00029799"/>
    </source>
</evidence>
<dbReference type="Pfam" id="PF00274">
    <property type="entry name" value="Glycolytic"/>
    <property type="match status" value="1"/>
</dbReference>
<organism evidence="9 10">
    <name type="scientific">Marinobacter litoralis</name>
    <dbReference type="NCBI Taxonomy" id="187981"/>
    <lineage>
        <taxon>Bacteria</taxon>
        <taxon>Pseudomonadati</taxon>
        <taxon>Pseudomonadota</taxon>
        <taxon>Gammaproteobacteria</taxon>
        <taxon>Pseudomonadales</taxon>
        <taxon>Marinobacteraceae</taxon>
        <taxon>Marinobacter</taxon>
    </lineage>
</organism>
<evidence type="ECO:0000256" key="4">
    <source>
        <dbReference type="ARBA" id="ARBA00013068"/>
    </source>
</evidence>
<evidence type="ECO:0000256" key="6">
    <source>
        <dbReference type="ARBA" id="ARBA00023239"/>
    </source>
</evidence>
<dbReference type="EC" id="4.1.2.13" evidence="4"/>
<evidence type="ECO:0000313" key="9">
    <source>
        <dbReference type="EMBL" id="RMJ02045.1"/>
    </source>
</evidence>
<dbReference type="OrthoDB" id="9793595at2"/>
<dbReference type="UniPathway" id="UPA00109">
    <property type="reaction ID" value="UER00183"/>
</dbReference>
<comment type="caution">
    <text evidence="9">The sequence shown here is derived from an EMBL/GenBank/DDBJ whole genome shotgun (WGS) entry which is preliminary data.</text>
</comment>
<evidence type="ECO:0000256" key="3">
    <source>
        <dbReference type="ARBA" id="ARBA00010387"/>
    </source>
</evidence>
<sequence>MSTAQELQTTINDLVQPDKGILAADESAPTIAKRFSAIGVQSTEDSRREYRSLIFSTPDLGDHISGVILFEETLAQLSLDNIPIPKLLETQGIVPGIKVDAGKGPLVNAPGDEITYGLDGLASRLERYKALGARFAKWRSVFHVSDTLPSHQAVEANAEVLARYAAECQELGIVPIVEPEVLIDGNHSIERTAEVSENVLFKVFGALHRHRVRFEWMVLKPSMVTPGKGAEKASPEQIATATLRVFRRTVPASVPGIMFLSGGQTPEESTANLNAINSIGPQPWALSFSYGRALQEPAQKAWAGERSNGEKAQAALKKRAHLNGLARSGRYSPALEQEN</sequence>
<dbReference type="AlphaFoldDB" id="A0A3M2RAB1"/>
<dbReference type="Proteomes" id="UP000265903">
    <property type="component" value="Unassembled WGS sequence"/>
</dbReference>
<evidence type="ECO:0000256" key="2">
    <source>
        <dbReference type="ARBA" id="ARBA00004714"/>
    </source>
</evidence>
<dbReference type="NCBIfam" id="NF033379">
    <property type="entry name" value="FrucBisAld_I"/>
    <property type="match status" value="1"/>
</dbReference>
<dbReference type="Gene3D" id="3.20.20.70">
    <property type="entry name" value="Aldolase class I"/>
    <property type="match status" value="1"/>
</dbReference>
<evidence type="ECO:0000256" key="5">
    <source>
        <dbReference type="ARBA" id="ARBA00023152"/>
    </source>
</evidence>
<dbReference type="RefSeq" id="WP_114335631.1">
    <property type="nucleotide sequence ID" value="NZ_QMDL01000004.1"/>
</dbReference>
<dbReference type="GO" id="GO:0004332">
    <property type="term" value="F:fructose-bisphosphate aldolase activity"/>
    <property type="evidence" value="ECO:0007669"/>
    <property type="project" value="UniProtKB-EC"/>
</dbReference>
<dbReference type="InterPro" id="IPR000741">
    <property type="entry name" value="FBA_I"/>
</dbReference>
<comment type="pathway">
    <text evidence="2">Carbohydrate degradation; glycolysis; D-glyceraldehyde 3-phosphate and glycerone phosphate from D-glucose: step 4/4.</text>
</comment>
<accession>A0A3M2RAB1</accession>
<dbReference type="SUPFAM" id="SSF51569">
    <property type="entry name" value="Aldolase"/>
    <property type="match status" value="1"/>
</dbReference>
<dbReference type="InterPro" id="IPR013785">
    <property type="entry name" value="Aldolase_TIM"/>
</dbReference>
<evidence type="ECO:0000256" key="8">
    <source>
        <dbReference type="ARBA" id="ARBA00072515"/>
    </source>
</evidence>
<dbReference type="GO" id="GO:0006096">
    <property type="term" value="P:glycolytic process"/>
    <property type="evidence" value="ECO:0007669"/>
    <property type="project" value="UniProtKB-UniPathway"/>
</dbReference>
<evidence type="ECO:0000313" key="10">
    <source>
        <dbReference type="Proteomes" id="UP000265903"/>
    </source>
</evidence>
<keyword evidence="10" id="KW-1185">Reference proteome</keyword>
<dbReference type="FunFam" id="3.20.20.70:FF:000140">
    <property type="entry name" value="Fructose-bisphosphate aldolase"/>
    <property type="match status" value="1"/>
</dbReference>
<comment type="similarity">
    <text evidence="3">Belongs to the class I fructose-bisphosphate aldolase family.</text>
</comment>
<proteinExistence type="inferred from homology"/>
<dbReference type="PANTHER" id="PTHR11627">
    <property type="entry name" value="FRUCTOSE-BISPHOSPHATE ALDOLASE"/>
    <property type="match status" value="1"/>
</dbReference>
<dbReference type="EMBL" id="QMDL01000004">
    <property type="protein sequence ID" value="RMJ02045.1"/>
    <property type="molecule type" value="Genomic_DNA"/>
</dbReference>
<comment type="catalytic activity">
    <reaction evidence="1">
        <text>beta-D-fructose 1,6-bisphosphate = D-glyceraldehyde 3-phosphate + dihydroxyacetone phosphate</text>
        <dbReference type="Rhea" id="RHEA:14729"/>
        <dbReference type="ChEBI" id="CHEBI:32966"/>
        <dbReference type="ChEBI" id="CHEBI:57642"/>
        <dbReference type="ChEBI" id="CHEBI:59776"/>
        <dbReference type="EC" id="4.1.2.13"/>
    </reaction>
</comment>
<reference evidence="9 10" key="1">
    <citation type="submission" date="2018-08" db="EMBL/GenBank/DDBJ databases">
        <title>Whole Genome Sequence of the Moderate Halophilic Marine Bacterium Marinobacter litoralis Sw-45.</title>
        <authorList>
            <person name="Musa H."/>
        </authorList>
    </citation>
    <scope>NUCLEOTIDE SEQUENCE [LARGE SCALE GENOMIC DNA]</scope>
    <source>
        <strain evidence="9 10">Sw-45</strain>
    </source>
</reference>